<evidence type="ECO:0000313" key="10">
    <source>
        <dbReference type="EMBL" id="JAS24899.1"/>
    </source>
</evidence>
<keyword evidence="4" id="KW-0547">Nucleotide-binding</keyword>
<evidence type="ECO:0000256" key="2">
    <source>
        <dbReference type="ARBA" id="ARBA00022527"/>
    </source>
</evidence>
<evidence type="ECO:0000256" key="6">
    <source>
        <dbReference type="ARBA" id="ARBA00022840"/>
    </source>
</evidence>
<keyword evidence="5" id="KW-0418">Kinase</keyword>
<dbReference type="GO" id="GO:0007254">
    <property type="term" value="P:JNK cascade"/>
    <property type="evidence" value="ECO:0007669"/>
    <property type="project" value="TreeGrafter"/>
</dbReference>
<evidence type="ECO:0000313" key="9">
    <source>
        <dbReference type="EMBL" id="JAS10656.1"/>
    </source>
</evidence>
<dbReference type="GO" id="GO:0006955">
    <property type="term" value="P:immune response"/>
    <property type="evidence" value="ECO:0007669"/>
    <property type="project" value="TreeGrafter"/>
</dbReference>
<evidence type="ECO:0000256" key="7">
    <source>
        <dbReference type="SAM" id="Coils"/>
    </source>
</evidence>
<dbReference type="EMBL" id="GEDC01028169">
    <property type="protein sequence ID" value="JAS09129.1"/>
    <property type="molecule type" value="Transcribed_RNA"/>
</dbReference>
<organism evidence="11">
    <name type="scientific">Clastoptera arizonana</name>
    <name type="common">Arizona spittle bug</name>
    <dbReference type="NCBI Taxonomy" id="38151"/>
    <lineage>
        <taxon>Eukaryota</taxon>
        <taxon>Metazoa</taxon>
        <taxon>Ecdysozoa</taxon>
        <taxon>Arthropoda</taxon>
        <taxon>Hexapoda</taxon>
        <taxon>Insecta</taxon>
        <taxon>Pterygota</taxon>
        <taxon>Neoptera</taxon>
        <taxon>Paraneoptera</taxon>
        <taxon>Hemiptera</taxon>
        <taxon>Auchenorrhyncha</taxon>
        <taxon>Cercopoidea</taxon>
        <taxon>Clastopteridae</taxon>
        <taxon>Clastoptera</taxon>
    </lineage>
</organism>
<dbReference type="EMBL" id="GEDC01026642">
    <property type="protein sequence ID" value="JAS10656.1"/>
    <property type="molecule type" value="Transcribed_RNA"/>
</dbReference>
<dbReference type="PANTHER" id="PTHR46716:SF1">
    <property type="entry name" value="MITOGEN-ACTIVATED PROTEIN KINASE KINASE KINASE 7"/>
    <property type="match status" value="1"/>
</dbReference>
<keyword evidence="6" id="KW-0067">ATP-binding</keyword>
<name>A0A1B6E0U5_9HEMI</name>
<dbReference type="EMBL" id="GEDC01005752">
    <property type="protein sequence ID" value="JAS31546.1"/>
    <property type="molecule type" value="Transcribed_RNA"/>
</dbReference>
<dbReference type="GO" id="GO:0043123">
    <property type="term" value="P:positive regulation of canonical NF-kappaB signal transduction"/>
    <property type="evidence" value="ECO:0007669"/>
    <property type="project" value="TreeGrafter"/>
</dbReference>
<keyword evidence="7" id="KW-0175">Coiled coil</keyword>
<accession>A0A1B6E0U5</accession>
<protein>
    <submittedName>
        <fullName evidence="11">Uncharacterized protein</fullName>
    </submittedName>
</protein>
<dbReference type="GO" id="GO:0005524">
    <property type="term" value="F:ATP binding"/>
    <property type="evidence" value="ECO:0007669"/>
    <property type="project" value="UniProtKB-KW"/>
</dbReference>
<feature type="coiled-coil region" evidence="7">
    <location>
        <begin position="192"/>
        <end position="240"/>
    </location>
</feature>
<dbReference type="PANTHER" id="PTHR46716">
    <property type="entry name" value="MITOGEN-ACTIVATED PROTEIN KINASE KINASE KINASE 7"/>
    <property type="match status" value="1"/>
</dbReference>
<keyword evidence="3" id="KW-0808">Transferase</keyword>
<comment type="similarity">
    <text evidence="1">Belongs to the protein kinase superfamily. STE Ser/Thr protein kinase family. MAP kinase kinase kinase subfamily.</text>
</comment>
<evidence type="ECO:0000256" key="1">
    <source>
        <dbReference type="ARBA" id="ARBA00006529"/>
    </source>
</evidence>
<evidence type="ECO:0000256" key="4">
    <source>
        <dbReference type="ARBA" id="ARBA00022741"/>
    </source>
</evidence>
<evidence type="ECO:0000256" key="5">
    <source>
        <dbReference type="ARBA" id="ARBA00022777"/>
    </source>
</evidence>
<keyword evidence="2" id="KW-0723">Serine/threonine-protein kinase</keyword>
<sequence>ITFFSGYDEPVLFDEDSYSTASEERNEDIEDSVENSLLEIPDSYMESLRSQSVNNGTLNIPNKNYSTPLMIHVEHEENSTLDENNREENVVMMNTAGFDKVAPRPQATLISSPEAKNIINLPARNKKGESCHQGIDNVYLMLDPQLHPIPPDTSCQQSVQIFEQHKMLAEEYLRVQTEMTYLSHHMEKLSERLSLTAEQQNEEEQVRRLQNEKENLLQLHHNLKRQLELLKRQREESSSDGWVVVPHLT</sequence>
<reference evidence="11" key="1">
    <citation type="submission" date="2015-12" db="EMBL/GenBank/DDBJ databases">
        <title>De novo transcriptome assembly of four potential Pierce s Disease insect vectors from Arizona vineyards.</title>
        <authorList>
            <person name="Tassone E.E."/>
        </authorList>
    </citation>
    <scope>NUCLEOTIDE SEQUENCE</scope>
</reference>
<gene>
    <name evidence="11" type="ORF">g.43491</name>
    <name evidence="9" type="ORF">g.43494</name>
    <name evidence="8" type="ORF">g.43496</name>
    <name evidence="10" type="ORF">g.43497</name>
</gene>
<evidence type="ECO:0000313" key="8">
    <source>
        <dbReference type="EMBL" id="JAS09129.1"/>
    </source>
</evidence>
<dbReference type="EMBL" id="GEDC01012399">
    <property type="protein sequence ID" value="JAS24899.1"/>
    <property type="molecule type" value="Transcribed_RNA"/>
</dbReference>
<dbReference type="GO" id="GO:0004709">
    <property type="term" value="F:MAP kinase kinase kinase activity"/>
    <property type="evidence" value="ECO:0007669"/>
    <property type="project" value="TreeGrafter"/>
</dbReference>
<feature type="non-terminal residue" evidence="11">
    <location>
        <position position="1"/>
    </location>
</feature>
<dbReference type="AlphaFoldDB" id="A0A1B6E0U5"/>
<evidence type="ECO:0000313" key="11">
    <source>
        <dbReference type="EMBL" id="JAS31546.1"/>
    </source>
</evidence>
<proteinExistence type="inferred from homology"/>
<evidence type="ECO:0000256" key="3">
    <source>
        <dbReference type="ARBA" id="ARBA00022679"/>
    </source>
</evidence>